<dbReference type="InterPro" id="IPR001387">
    <property type="entry name" value="Cro/C1-type_HTH"/>
</dbReference>
<dbReference type="Pfam" id="PF13560">
    <property type="entry name" value="HTH_31"/>
    <property type="match status" value="1"/>
</dbReference>
<dbReference type="SMART" id="SM00530">
    <property type="entry name" value="HTH_XRE"/>
    <property type="match status" value="1"/>
</dbReference>
<feature type="domain" description="HTH cro/C1-type" evidence="1">
    <location>
        <begin position="15"/>
        <end position="70"/>
    </location>
</feature>
<evidence type="ECO:0000313" key="2">
    <source>
        <dbReference type="EMBL" id="TWF96658.1"/>
    </source>
</evidence>
<proteinExistence type="predicted"/>
<evidence type="ECO:0000313" key="3">
    <source>
        <dbReference type="Proteomes" id="UP000317940"/>
    </source>
</evidence>
<dbReference type="PROSITE" id="PS50943">
    <property type="entry name" value="HTH_CROC1"/>
    <property type="match status" value="1"/>
</dbReference>
<protein>
    <submittedName>
        <fullName evidence="2">Helix-turn-helix protein</fullName>
    </submittedName>
</protein>
<dbReference type="InterPro" id="IPR010982">
    <property type="entry name" value="Lambda_DNA-bd_dom_sf"/>
</dbReference>
<dbReference type="InterPro" id="IPR043917">
    <property type="entry name" value="DUF5753"/>
</dbReference>
<dbReference type="CDD" id="cd00093">
    <property type="entry name" value="HTH_XRE"/>
    <property type="match status" value="1"/>
</dbReference>
<dbReference type="EMBL" id="VIWT01000001">
    <property type="protein sequence ID" value="TWF96658.1"/>
    <property type="molecule type" value="Genomic_DNA"/>
</dbReference>
<dbReference type="RefSeq" id="WP_211786114.1">
    <property type="nucleotide sequence ID" value="NZ_BAAAMZ010000004.1"/>
</dbReference>
<keyword evidence="3" id="KW-1185">Reference proteome</keyword>
<dbReference type="Pfam" id="PF19054">
    <property type="entry name" value="DUF5753"/>
    <property type="match status" value="1"/>
</dbReference>
<dbReference type="AlphaFoldDB" id="A0A561UBC3"/>
<evidence type="ECO:0000259" key="1">
    <source>
        <dbReference type="PROSITE" id="PS50943"/>
    </source>
</evidence>
<sequence length="287" mass="32322">MDSPTVLRRRLGSELRELRNRAGLTGKDVADALDWSASKVSRIESGEVGLRERDVRPMLALYGVSDPNEIKQLTSLARKSRQPGWWQSYGDALPEWFKAYVGLEEDASAIRTYESELVPGLLQTEEYFRAVVRATVPVSYEEAADAGDRRIALRMQRQEILSRPNPPLLWAIINEAVLRRPVGSPEVMRAQLEHLADVADARQNVMVQVLPFSAGAHPAMTQSFSLLSFKDIPGSIVYSESPTSSTYTEKPADTEYHQRVFDRLMASAVQPEKSVLWLRDVAKEYMK</sequence>
<comment type="caution">
    <text evidence="2">The sequence shown here is derived from an EMBL/GenBank/DDBJ whole genome shotgun (WGS) entry which is preliminary data.</text>
</comment>
<dbReference type="SUPFAM" id="SSF47413">
    <property type="entry name" value="lambda repressor-like DNA-binding domains"/>
    <property type="match status" value="1"/>
</dbReference>
<dbReference type="GO" id="GO:0003677">
    <property type="term" value="F:DNA binding"/>
    <property type="evidence" value="ECO:0007669"/>
    <property type="project" value="InterPro"/>
</dbReference>
<organism evidence="2 3">
    <name type="scientific">Kitasatospora viridis</name>
    <dbReference type="NCBI Taxonomy" id="281105"/>
    <lineage>
        <taxon>Bacteria</taxon>
        <taxon>Bacillati</taxon>
        <taxon>Actinomycetota</taxon>
        <taxon>Actinomycetes</taxon>
        <taxon>Kitasatosporales</taxon>
        <taxon>Streptomycetaceae</taxon>
        <taxon>Kitasatospora</taxon>
    </lineage>
</organism>
<dbReference type="Gene3D" id="1.10.260.40">
    <property type="entry name" value="lambda repressor-like DNA-binding domains"/>
    <property type="match status" value="1"/>
</dbReference>
<reference evidence="2 3" key="1">
    <citation type="submission" date="2019-06" db="EMBL/GenBank/DDBJ databases">
        <title>Sequencing the genomes of 1000 actinobacteria strains.</title>
        <authorList>
            <person name="Klenk H.-P."/>
        </authorList>
    </citation>
    <scope>NUCLEOTIDE SEQUENCE [LARGE SCALE GENOMIC DNA]</scope>
    <source>
        <strain evidence="2 3">DSM 44826</strain>
    </source>
</reference>
<gene>
    <name evidence="2" type="ORF">FHX73_11430</name>
</gene>
<accession>A0A561UBC3</accession>
<name>A0A561UBC3_9ACTN</name>
<dbReference type="Proteomes" id="UP000317940">
    <property type="component" value="Unassembled WGS sequence"/>
</dbReference>